<feature type="transmembrane region" description="Helical" evidence="9">
    <location>
        <begin position="96"/>
        <end position="119"/>
    </location>
</feature>
<dbReference type="STRING" id="41431.PCC8801_3000"/>
<evidence type="ECO:0000256" key="2">
    <source>
        <dbReference type="ARBA" id="ARBA00022448"/>
    </source>
</evidence>
<keyword evidence="12" id="KW-1185">Reference proteome</keyword>
<dbReference type="GO" id="GO:0005886">
    <property type="term" value="C:plasma membrane"/>
    <property type="evidence" value="ECO:0007669"/>
    <property type="project" value="UniProtKB-SubCell"/>
</dbReference>
<evidence type="ECO:0000256" key="9">
    <source>
        <dbReference type="SAM" id="Phobius"/>
    </source>
</evidence>
<feature type="transmembrane region" description="Helical" evidence="9">
    <location>
        <begin position="149"/>
        <end position="167"/>
    </location>
</feature>
<comment type="subcellular location">
    <subcellularLocation>
        <location evidence="1">Cell inner membrane</location>
        <topology evidence="1">Multi-pass membrane protein</topology>
    </subcellularLocation>
</comment>
<sequence length="197" mass="22232">MPTLFKFAQTIDYLTEQVGRLLYSIVILTVGIGFYNVAARYLGRFVGLKLSSNALIELQWYLFSLMFFIGFPYILKHSANVRVDFLYAHWSPKRQALIDFLGTVLFLIPFCLIGIYVTFNPVLQSWGQLPDGSWGAWEVSSDADGLPRAPIKSMILVSFALLLLQAISQAIKYGAILQGYEPALREIQSETEKPPIE</sequence>
<feature type="transmembrane region" description="Helical" evidence="9">
    <location>
        <begin position="21"/>
        <end position="38"/>
    </location>
</feature>
<keyword evidence="3" id="KW-1003">Cell membrane</keyword>
<dbReference type="RefSeq" id="WP_012596249.1">
    <property type="nucleotide sequence ID" value="NC_011726.1"/>
</dbReference>
<evidence type="ECO:0000259" key="10">
    <source>
        <dbReference type="Pfam" id="PF04290"/>
    </source>
</evidence>
<dbReference type="InterPro" id="IPR007387">
    <property type="entry name" value="TRAP_DctQ"/>
</dbReference>
<keyword evidence="2" id="KW-0813">Transport</keyword>
<evidence type="ECO:0000313" key="12">
    <source>
        <dbReference type="Proteomes" id="UP000008204"/>
    </source>
</evidence>
<dbReference type="KEGG" id="cyp:PCC8801_3000"/>
<dbReference type="Proteomes" id="UP000008204">
    <property type="component" value="Chromosome"/>
</dbReference>
<dbReference type="OrthoDB" id="9794346at2"/>
<name>B7JWE2_RIPO1</name>
<gene>
    <name evidence="11" type="ordered locus">PCC8801_3000</name>
</gene>
<dbReference type="InterPro" id="IPR055348">
    <property type="entry name" value="DctQ"/>
</dbReference>
<accession>B7JWE2</accession>
<feature type="domain" description="Tripartite ATP-independent periplasmic transporters DctQ component" evidence="10">
    <location>
        <begin position="30"/>
        <end position="171"/>
    </location>
</feature>
<evidence type="ECO:0000256" key="4">
    <source>
        <dbReference type="ARBA" id="ARBA00022519"/>
    </source>
</evidence>
<evidence type="ECO:0000256" key="5">
    <source>
        <dbReference type="ARBA" id="ARBA00022692"/>
    </source>
</evidence>
<organism evidence="11 12">
    <name type="scientific">Rippkaea orientalis (strain PCC 8801 / RF-1)</name>
    <name type="common">Cyanothece sp. (strain PCC 8801)</name>
    <dbReference type="NCBI Taxonomy" id="41431"/>
    <lineage>
        <taxon>Bacteria</taxon>
        <taxon>Bacillati</taxon>
        <taxon>Cyanobacteriota</taxon>
        <taxon>Cyanophyceae</taxon>
        <taxon>Oscillatoriophycideae</taxon>
        <taxon>Chroococcales</taxon>
        <taxon>Aphanothecaceae</taxon>
        <taxon>Rippkaea</taxon>
        <taxon>Rippkaea orientalis</taxon>
    </lineage>
</organism>
<feature type="transmembrane region" description="Helical" evidence="9">
    <location>
        <begin position="58"/>
        <end position="75"/>
    </location>
</feature>
<evidence type="ECO:0000256" key="6">
    <source>
        <dbReference type="ARBA" id="ARBA00022989"/>
    </source>
</evidence>
<proteinExistence type="inferred from homology"/>
<evidence type="ECO:0000313" key="11">
    <source>
        <dbReference type="EMBL" id="ACK66987.1"/>
    </source>
</evidence>
<dbReference type="PANTHER" id="PTHR35011:SF4">
    <property type="entry name" value="SLL1102 PROTEIN"/>
    <property type="match status" value="1"/>
</dbReference>
<evidence type="ECO:0000256" key="1">
    <source>
        <dbReference type="ARBA" id="ARBA00004429"/>
    </source>
</evidence>
<dbReference type="EMBL" id="CP001287">
    <property type="protein sequence ID" value="ACK66987.1"/>
    <property type="molecule type" value="Genomic_DNA"/>
</dbReference>
<dbReference type="HOGENOM" id="CLU_086356_2_2_3"/>
<comment type="similarity">
    <text evidence="8">Belongs to the TRAP transporter small permease family.</text>
</comment>
<evidence type="ECO:0000256" key="3">
    <source>
        <dbReference type="ARBA" id="ARBA00022475"/>
    </source>
</evidence>
<keyword evidence="7 9" id="KW-0472">Membrane</keyword>
<dbReference type="eggNOG" id="COG4665">
    <property type="taxonomic scope" value="Bacteria"/>
</dbReference>
<protein>
    <submittedName>
        <fullName evidence="11">Tripartite ATP-independent periplasmic transporter DctQ component</fullName>
    </submittedName>
</protein>
<dbReference type="PANTHER" id="PTHR35011">
    <property type="entry name" value="2,3-DIKETO-L-GULONATE TRAP TRANSPORTER SMALL PERMEASE PROTEIN YIAM"/>
    <property type="match status" value="1"/>
</dbReference>
<keyword evidence="4" id="KW-0997">Cell inner membrane</keyword>
<dbReference type="Pfam" id="PF04290">
    <property type="entry name" value="DctQ"/>
    <property type="match status" value="1"/>
</dbReference>
<dbReference type="AlphaFoldDB" id="B7JWE2"/>
<evidence type="ECO:0000256" key="7">
    <source>
        <dbReference type="ARBA" id="ARBA00023136"/>
    </source>
</evidence>
<keyword evidence="6 9" id="KW-1133">Transmembrane helix</keyword>
<reference evidence="12" key="1">
    <citation type="journal article" date="2011" name="MBio">
        <title>Novel metabolic attributes of the genus Cyanothece, comprising a group of unicellular nitrogen-fixing Cyanobacteria.</title>
        <authorList>
            <person name="Bandyopadhyay A."/>
            <person name="Elvitigala T."/>
            <person name="Welsh E."/>
            <person name="Stockel J."/>
            <person name="Liberton M."/>
            <person name="Min H."/>
            <person name="Sherman L.A."/>
            <person name="Pakrasi H.B."/>
        </authorList>
    </citation>
    <scope>NUCLEOTIDE SEQUENCE [LARGE SCALE GENOMIC DNA]</scope>
    <source>
        <strain evidence="12">PCC 8801</strain>
    </source>
</reference>
<keyword evidence="5 9" id="KW-0812">Transmembrane</keyword>
<evidence type="ECO:0000256" key="8">
    <source>
        <dbReference type="ARBA" id="ARBA00038436"/>
    </source>
</evidence>